<keyword evidence="1" id="KW-0547">Nucleotide-binding</keyword>
<dbReference type="GO" id="GO:0005524">
    <property type="term" value="F:ATP binding"/>
    <property type="evidence" value="ECO:0007669"/>
    <property type="project" value="UniProtKB-KW"/>
</dbReference>
<evidence type="ECO:0000313" key="8">
    <source>
        <dbReference type="Proteomes" id="UP000467841"/>
    </source>
</evidence>
<dbReference type="Gene3D" id="3.30.200.20">
    <property type="entry name" value="Phosphorylase Kinase, domain 1"/>
    <property type="match status" value="1"/>
</dbReference>
<feature type="domain" description="Protein kinase" evidence="6">
    <location>
        <begin position="57"/>
        <end position="335"/>
    </location>
</feature>
<dbReference type="InterPro" id="IPR000719">
    <property type="entry name" value="Prot_kinase_dom"/>
</dbReference>
<sequence length="363" mass="40284">MLKLKLWQRSKLRERRFEENGGILLVERLLEFGAHDHSSPPIKIFNEKEIKTATKGYHKTRILGEGGQGVVFKGILPDSVEVAIKKAVDGVGNQVSQFINELVLLSQINHPHVVRLIGCCLETQVPLLVYEYVSGGTLYDNLFSSSLPWSDRLRIAVEIAETLSFLHFSCPVPIVHRDVKPANILLDAMLSAKLADFGLVPANTDQITTLVQGTKGYLDPEYLQTTSLSERSDVYSYGVVLMELVTGEKALCFTRPQGQYHLVNHLGAALRENRLSEVMDQTVVNAENQGELYQAALLAIRCTRVKGEERPDMRQVAAELQGLRAPREDMPSPSFSALEIEETNPGEDVSGPSLSGFEIEEIS</sequence>
<dbReference type="Pfam" id="PF00069">
    <property type="entry name" value="Pkinase"/>
    <property type="match status" value="1"/>
</dbReference>
<dbReference type="PANTHER" id="PTHR27005">
    <property type="entry name" value="WALL-ASSOCIATED RECEPTOR KINASE-LIKE 21"/>
    <property type="match status" value="1"/>
</dbReference>
<reference evidence="7" key="1">
    <citation type="submission" date="2020-01" db="EMBL/GenBank/DDBJ databases">
        <authorList>
            <person name="Mishra B."/>
        </authorList>
    </citation>
    <scope>NUCLEOTIDE SEQUENCE [LARGE SCALE GENOMIC DNA]</scope>
</reference>
<dbReference type="GO" id="GO:0005886">
    <property type="term" value="C:plasma membrane"/>
    <property type="evidence" value="ECO:0007669"/>
    <property type="project" value="TreeGrafter"/>
</dbReference>
<evidence type="ECO:0000259" key="6">
    <source>
        <dbReference type="PROSITE" id="PS50011"/>
    </source>
</evidence>
<dbReference type="FunFam" id="1.10.510.10:FF:000084">
    <property type="entry name" value="Wall-associated receptor kinase 2"/>
    <property type="match status" value="1"/>
</dbReference>
<dbReference type="GO" id="GO:0004674">
    <property type="term" value="F:protein serine/threonine kinase activity"/>
    <property type="evidence" value="ECO:0007669"/>
    <property type="project" value="TreeGrafter"/>
</dbReference>
<dbReference type="InterPro" id="IPR011009">
    <property type="entry name" value="Kinase-like_dom_sf"/>
</dbReference>
<evidence type="ECO:0000256" key="2">
    <source>
        <dbReference type="ARBA" id="ARBA00022840"/>
    </source>
</evidence>
<comment type="catalytic activity">
    <reaction evidence="4">
        <text>L-threonyl-[protein] + ATP = O-phospho-L-threonyl-[protein] + ADP + H(+)</text>
        <dbReference type="Rhea" id="RHEA:46608"/>
        <dbReference type="Rhea" id="RHEA-COMP:11060"/>
        <dbReference type="Rhea" id="RHEA-COMP:11605"/>
        <dbReference type="ChEBI" id="CHEBI:15378"/>
        <dbReference type="ChEBI" id="CHEBI:30013"/>
        <dbReference type="ChEBI" id="CHEBI:30616"/>
        <dbReference type="ChEBI" id="CHEBI:61977"/>
        <dbReference type="ChEBI" id="CHEBI:456216"/>
    </reaction>
</comment>
<accession>A0A6D2I298</accession>
<dbReference type="GO" id="GO:0007166">
    <property type="term" value="P:cell surface receptor signaling pathway"/>
    <property type="evidence" value="ECO:0007669"/>
    <property type="project" value="InterPro"/>
</dbReference>
<dbReference type="Proteomes" id="UP000467841">
    <property type="component" value="Unassembled WGS sequence"/>
</dbReference>
<dbReference type="PANTHER" id="PTHR27005:SF359">
    <property type="entry name" value="PROTEIN KINASE DOMAIN-CONTAINING PROTEIN"/>
    <property type="match status" value="1"/>
</dbReference>
<organism evidence="7 8">
    <name type="scientific">Microthlaspi erraticum</name>
    <dbReference type="NCBI Taxonomy" id="1685480"/>
    <lineage>
        <taxon>Eukaryota</taxon>
        <taxon>Viridiplantae</taxon>
        <taxon>Streptophyta</taxon>
        <taxon>Embryophyta</taxon>
        <taxon>Tracheophyta</taxon>
        <taxon>Spermatophyta</taxon>
        <taxon>Magnoliopsida</taxon>
        <taxon>eudicotyledons</taxon>
        <taxon>Gunneridae</taxon>
        <taxon>Pentapetalae</taxon>
        <taxon>rosids</taxon>
        <taxon>malvids</taxon>
        <taxon>Brassicales</taxon>
        <taxon>Brassicaceae</taxon>
        <taxon>Coluteocarpeae</taxon>
        <taxon>Microthlaspi</taxon>
    </lineage>
</organism>
<feature type="region of interest" description="Disordered" evidence="5">
    <location>
        <begin position="320"/>
        <end position="363"/>
    </location>
</feature>
<comment type="caution">
    <text evidence="7">The sequence shown here is derived from an EMBL/GenBank/DDBJ whole genome shotgun (WGS) entry which is preliminary data.</text>
</comment>
<name>A0A6D2I298_9BRAS</name>
<evidence type="ECO:0000313" key="7">
    <source>
        <dbReference type="EMBL" id="CAA7019537.1"/>
    </source>
</evidence>
<dbReference type="SMART" id="SM00220">
    <property type="entry name" value="S_TKc"/>
    <property type="match status" value="1"/>
</dbReference>
<dbReference type="PROSITE" id="PS00108">
    <property type="entry name" value="PROTEIN_KINASE_ST"/>
    <property type="match status" value="1"/>
</dbReference>
<proteinExistence type="predicted"/>
<dbReference type="Gene3D" id="1.10.510.10">
    <property type="entry name" value="Transferase(Phosphotransferase) domain 1"/>
    <property type="match status" value="1"/>
</dbReference>
<dbReference type="EMBL" id="CACVBM020000455">
    <property type="protein sequence ID" value="CAA7019537.1"/>
    <property type="molecule type" value="Genomic_DNA"/>
</dbReference>
<protein>
    <recommendedName>
        <fullName evidence="6">Protein kinase domain-containing protein</fullName>
    </recommendedName>
</protein>
<evidence type="ECO:0000256" key="5">
    <source>
        <dbReference type="SAM" id="MobiDB-lite"/>
    </source>
</evidence>
<dbReference type="SUPFAM" id="SSF56112">
    <property type="entry name" value="Protein kinase-like (PK-like)"/>
    <property type="match status" value="1"/>
</dbReference>
<evidence type="ECO:0000256" key="1">
    <source>
        <dbReference type="ARBA" id="ARBA00022741"/>
    </source>
</evidence>
<comment type="catalytic activity">
    <reaction evidence="3">
        <text>L-seryl-[protein] + ATP = O-phospho-L-seryl-[protein] + ADP + H(+)</text>
        <dbReference type="Rhea" id="RHEA:17989"/>
        <dbReference type="Rhea" id="RHEA-COMP:9863"/>
        <dbReference type="Rhea" id="RHEA-COMP:11604"/>
        <dbReference type="ChEBI" id="CHEBI:15378"/>
        <dbReference type="ChEBI" id="CHEBI:29999"/>
        <dbReference type="ChEBI" id="CHEBI:30616"/>
        <dbReference type="ChEBI" id="CHEBI:83421"/>
        <dbReference type="ChEBI" id="CHEBI:456216"/>
    </reaction>
</comment>
<evidence type="ECO:0000256" key="3">
    <source>
        <dbReference type="ARBA" id="ARBA00047558"/>
    </source>
</evidence>
<keyword evidence="8" id="KW-1185">Reference proteome</keyword>
<dbReference type="PROSITE" id="PS50011">
    <property type="entry name" value="PROTEIN_KINASE_DOM"/>
    <property type="match status" value="1"/>
</dbReference>
<evidence type="ECO:0000256" key="4">
    <source>
        <dbReference type="ARBA" id="ARBA00047951"/>
    </source>
</evidence>
<keyword evidence="2" id="KW-0067">ATP-binding</keyword>
<dbReference type="AlphaFoldDB" id="A0A6D2I298"/>
<gene>
    <name evidence="7" type="ORF">MERR_LOCUS6772</name>
</gene>
<dbReference type="InterPro" id="IPR008271">
    <property type="entry name" value="Ser/Thr_kinase_AS"/>
</dbReference>
<dbReference type="InterPro" id="IPR045274">
    <property type="entry name" value="WAK-like"/>
</dbReference>
<dbReference type="OrthoDB" id="1102940at2759"/>